<proteinExistence type="predicted"/>
<dbReference type="EMBL" id="LR796427">
    <property type="protein sequence ID" value="CAB4144676.1"/>
    <property type="molecule type" value="Genomic_DNA"/>
</dbReference>
<name>A0A6J5MHW5_9CAUD</name>
<reference evidence="1" key="1">
    <citation type="submission" date="2020-04" db="EMBL/GenBank/DDBJ databases">
        <authorList>
            <person name="Chiriac C."/>
            <person name="Salcher M."/>
            <person name="Ghai R."/>
            <person name="Kavagutti S V."/>
        </authorList>
    </citation>
    <scope>NUCLEOTIDE SEQUENCE</scope>
</reference>
<accession>A0A6J5MHW5</accession>
<dbReference type="GO" id="GO:0001897">
    <property type="term" value="P:symbiont-mediated cytolysis of host cell"/>
    <property type="evidence" value="ECO:0007669"/>
    <property type="project" value="UniProtKB-ARBA"/>
</dbReference>
<gene>
    <name evidence="1" type="ORF">UFOVP455_58</name>
</gene>
<organism evidence="1">
    <name type="scientific">uncultured Caudovirales phage</name>
    <dbReference type="NCBI Taxonomy" id="2100421"/>
    <lineage>
        <taxon>Viruses</taxon>
        <taxon>Duplodnaviria</taxon>
        <taxon>Heunggongvirae</taxon>
        <taxon>Uroviricota</taxon>
        <taxon>Caudoviricetes</taxon>
        <taxon>Peduoviridae</taxon>
        <taxon>Maltschvirus</taxon>
        <taxon>Maltschvirus maltsch</taxon>
    </lineage>
</organism>
<dbReference type="SUPFAM" id="SSF54001">
    <property type="entry name" value="Cysteine proteinases"/>
    <property type="match status" value="1"/>
</dbReference>
<evidence type="ECO:0000313" key="1">
    <source>
        <dbReference type="EMBL" id="CAB4144676.1"/>
    </source>
</evidence>
<dbReference type="Gene3D" id="3.90.1720.10">
    <property type="entry name" value="endopeptidase domain like (from Nostoc punctiforme)"/>
    <property type="match status" value="1"/>
</dbReference>
<sequence>MKVVLFKTNFWNPKQFAISLFTWSKITHAGLLFEVQADDRLYDASESRGNVDFNKPIKDFKNQQIIVYEIPELEFDMKKYALSKKGVKYDWKGIMGWFPFLASNDPQTVYCFELVLQTLLSSPTINGRKTEVIAVDLRNKLFRKPIDSDDILVLLERACLTPTFIGKAKDYERLGN</sequence>
<dbReference type="InterPro" id="IPR038765">
    <property type="entry name" value="Papain-like_cys_pep_sf"/>
</dbReference>
<protein>
    <submittedName>
        <fullName evidence="1">Uncharacterized protein</fullName>
    </submittedName>
</protein>